<dbReference type="GeneID" id="832919"/>
<feature type="repeat" description="PPR" evidence="2">
    <location>
        <begin position="152"/>
        <end position="186"/>
    </location>
</feature>
<evidence type="ECO:0000256" key="2">
    <source>
        <dbReference type="PROSITE-ProRule" id="PRU00708"/>
    </source>
</evidence>
<dbReference type="Gene3D" id="1.25.40.10">
    <property type="entry name" value="Tetratricopeptide repeat domain"/>
    <property type="match status" value="2"/>
</dbReference>
<evidence type="ECO:0000313" key="3">
    <source>
        <dbReference type="Araport" id="AT5G28340"/>
    </source>
</evidence>
<reference evidence="4 5" key="1">
    <citation type="journal article" date="2000" name="Nature">
        <title>Sequence and analysis of chromosome 5 of the plant Arabidopsis thaliana.</title>
        <authorList>
            <consortium name="Kazusa DNA Research Institute"/>
            <consortium name="Cold Spring Harbor and Washington University in St Louis Sequencing Consortium"/>
            <consortium name="European Union Arabidopsis Genome Sequencing Consortium"/>
            <person name="Tabata S."/>
            <person name="Kaneko T."/>
            <person name="Nakamura Y."/>
            <person name="Kotani H."/>
            <person name="Kato T."/>
            <person name="Asamizu E."/>
            <person name="Miyajima N."/>
            <person name="Sasamoto S."/>
            <person name="Kimura T."/>
            <person name="Hosouchi T."/>
            <person name="Kawashima K."/>
            <person name="Kohara M."/>
            <person name="Matsumoto M."/>
            <person name="Matsuno A."/>
            <person name="Muraki A."/>
            <person name="Nakayama S."/>
            <person name="Nakazaki N."/>
            <person name="Naruo K."/>
            <person name="Okumura S."/>
            <person name="Shinpo S."/>
            <person name="Takeuchi C."/>
            <person name="Wada T."/>
            <person name="Watanabe A."/>
            <person name="Yamada M."/>
            <person name="Yasuda M."/>
            <person name="Sato S."/>
            <person name="de la Bastide M."/>
            <person name="Huang E."/>
            <person name="Spiegel L."/>
            <person name="Gnoj L."/>
            <person name="O'Shaughnessy A."/>
            <person name="Preston R."/>
            <person name="Habermann K."/>
            <person name="Murray J."/>
            <person name="Johnson D."/>
            <person name="Rohlfing T."/>
            <person name="Nelson J."/>
            <person name="Stoneking T."/>
            <person name="Pepin K."/>
            <person name="Spieth J."/>
            <person name="Sekhon M."/>
            <person name="Armstrong J."/>
            <person name="Becker M."/>
            <person name="Belter E."/>
            <person name="Cordum H."/>
            <person name="Cordes M."/>
            <person name="Courtney L."/>
            <person name="Courtney W."/>
            <person name="Dante M."/>
            <person name="Du H."/>
            <person name="Edwards J."/>
            <person name="Fryman J."/>
            <person name="Haakensen B."/>
            <person name="Lamar E."/>
            <person name="Latreille P."/>
            <person name="Leonard S."/>
            <person name="Meyer R."/>
            <person name="Mulvaney E."/>
            <person name="Ozersky P."/>
            <person name="Riley A."/>
            <person name="Strowmatt C."/>
            <person name="Wagner-McPherson C."/>
            <person name="Wollam A."/>
            <person name="Yoakum M."/>
            <person name="Bell M."/>
            <person name="Dedhia N."/>
            <person name="Parnell L."/>
            <person name="Shah R."/>
            <person name="Rodriguez M."/>
            <person name="See L.H."/>
            <person name="Vil D."/>
            <person name="Baker J."/>
            <person name="Kirchoff K."/>
            <person name="Toth K."/>
            <person name="King L."/>
            <person name="Bahret A."/>
            <person name="Miller B."/>
            <person name="Marra M."/>
            <person name="Martienssen R."/>
            <person name="McCombie W.R."/>
            <person name="Wilson R.K."/>
            <person name="Murphy G."/>
            <person name="Bancroft I."/>
            <person name="Volckaert G."/>
            <person name="Wambutt R."/>
            <person name="Dusterhoft A."/>
            <person name="Stiekema W."/>
            <person name="Pohl T."/>
            <person name="Entian K.D."/>
            <person name="Terryn N."/>
            <person name="Hartley N."/>
            <person name="Bent E."/>
            <person name="Johnson S."/>
            <person name="Langham S.A."/>
            <person name="McCullagh B."/>
            <person name="Robben J."/>
            <person name="Grymonprez B."/>
            <person name="Zimmermann W."/>
            <person name="Ramsperger U."/>
            <person name="Wedler H."/>
            <person name="Balke K."/>
            <person name="Wedler E."/>
            <person name="Peters S."/>
            <person name="van Staveren M."/>
            <person name="Dirkse W."/>
            <person name="Mooijman P."/>
            <person name="Lankhorst R.K."/>
            <person name="Weitzenegger T."/>
            <person name="Bothe G."/>
            <person name="Rose M."/>
            <person name="Hauf J."/>
            <person name="Berneiser S."/>
            <person name="Hempel S."/>
            <person name="Feldpausch M."/>
            <person name="Lamberth S."/>
            <person name="Villarroel R."/>
            <person name="Gielen J."/>
            <person name="Ardiles W."/>
            <person name="Bents O."/>
            <person name="Lemcke K."/>
            <person name="Kolesov G."/>
            <person name="Mayer K."/>
            <person name="Rudd S."/>
            <person name="Schoof H."/>
            <person name="Schueller C."/>
            <person name="Zaccaria P."/>
            <person name="Mewes H.W."/>
            <person name="Bevan M."/>
            <person name="Fransz P."/>
        </authorList>
    </citation>
    <scope>NUCLEOTIDE SEQUENCE [LARGE SCALE GENOMIC DNA]</scope>
    <source>
        <strain evidence="5">cv. Columbia</strain>
    </source>
</reference>
<organism evidence="4 5">
    <name type="scientific">Arabidopsis thaliana</name>
    <name type="common">Mouse-ear cress</name>
    <dbReference type="NCBI Taxonomy" id="3702"/>
    <lineage>
        <taxon>Eukaryota</taxon>
        <taxon>Viridiplantae</taxon>
        <taxon>Streptophyta</taxon>
        <taxon>Embryophyta</taxon>
        <taxon>Tracheophyta</taxon>
        <taxon>Spermatophyta</taxon>
        <taxon>Magnoliopsida</taxon>
        <taxon>eudicotyledons</taxon>
        <taxon>Gunneridae</taxon>
        <taxon>Pentapetalae</taxon>
        <taxon>rosids</taxon>
        <taxon>malvids</taxon>
        <taxon>Brassicales</taxon>
        <taxon>Brassicaceae</taxon>
        <taxon>Camelineae</taxon>
        <taxon>Arabidopsis</taxon>
    </lineage>
</organism>
<feature type="repeat" description="PPR" evidence="2">
    <location>
        <begin position="394"/>
        <end position="428"/>
    </location>
</feature>
<protein>
    <submittedName>
        <fullName evidence="4">Tetratricopeptide repeat (TPR)-like superfamily protein</fullName>
    </submittedName>
</protein>
<dbReference type="NCBIfam" id="TIGR00756">
    <property type="entry name" value="PPR"/>
    <property type="match status" value="4"/>
</dbReference>
<dbReference type="RefSeq" id="NP_198186.3">
    <property type="nucleotide sequence ID" value="NM_122717.3"/>
</dbReference>
<dbReference type="TAIR" id="AT5G28340"/>
<dbReference type="Pfam" id="PF12854">
    <property type="entry name" value="PPR_1"/>
    <property type="match status" value="1"/>
</dbReference>
<dbReference type="ExpressionAtlas" id="Q303Z7">
    <property type="expression patterns" value="baseline and differential"/>
</dbReference>
<dbReference type="Pfam" id="PF01535">
    <property type="entry name" value="PPR"/>
    <property type="match status" value="4"/>
</dbReference>
<accession>Q303Z7</accession>
<dbReference type="PaxDb" id="3702-AT5G28340.1"/>
<reference evidence="5" key="2">
    <citation type="journal article" date="2017" name="Plant J.">
        <title>Araport11: a complete reannotation of the Arabidopsis thaliana reference genome.</title>
        <authorList>
            <person name="Cheng C.Y."/>
            <person name="Krishnakumar V."/>
            <person name="Chan A.P."/>
            <person name="Thibaud-Nissen F."/>
            <person name="Schobel S."/>
            <person name="Town C.D."/>
        </authorList>
    </citation>
    <scope>GENOME REANNOTATION</scope>
    <source>
        <strain evidence="5">cv. Columbia</strain>
    </source>
</reference>
<dbReference type="Proteomes" id="UP000006548">
    <property type="component" value="Chromosome 5"/>
</dbReference>
<evidence type="ECO:0000313" key="4">
    <source>
        <dbReference type="EMBL" id="AED93790.1"/>
    </source>
</evidence>
<dbReference type="EMBL" id="CP002688">
    <property type="protein sequence ID" value="AED93790.1"/>
    <property type="molecule type" value="Genomic_DNA"/>
</dbReference>
<dbReference type="iPTMnet" id="Q303Z7"/>
<dbReference type="eggNOG" id="KOG1080">
    <property type="taxonomic scope" value="Eukaryota"/>
</dbReference>
<keyword evidence="1" id="KW-0677">Repeat</keyword>
<dbReference type="eggNOG" id="KOG4197">
    <property type="taxonomic scope" value="Eukaryota"/>
</dbReference>
<dbReference type="HOGENOM" id="CLU_051573_0_0_1"/>
<dbReference type="PANTHER" id="PTHR47937">
    <property type="entry name" value="PLASTID TRANSCRIPTIONALLY ACTIVE CHROMOSOME 2-LIKE PROTEIN"/>
    <property type="match status" value="1"/>
</dbReference>
<dbReference type="InterPro" id="IPR011990">
    <property type="entry name" value="TPR-like_helical_dom_sf"/>
</dbReference>
<keyword evidence="5" id="KW-1185">Reference proteome</keyword>
<evidence type="ECO:0000256" key="1">
    <source>
        <dbReference type="ARBA" id="ARBA00022737"/>
    </source>
</evidence>
<dbReference type="AlphaFoldDB" id="Q303Z7"/>
<evidence type="ECO:0000313" key="5">
    <source>
        <dbReference type="Proteomes" id="UP000006548"/>
    </source>
</evidence>
<dbReference type="SMR" id="Q303Z7"/>
<name>Q303Z7_ARATH</name>
<dbReference type="Araport" id="AT5G28340"/>
<dbReference type="PANTHER" id="PTHR47937:SF3">
    <property type="entry name" value="PENTACOTRIPEPTIDE-REPEAT REGION OF PRORP DOMAIN-CONTAINING PROTEIN"/>
    <property type="match status" value="1"/>
</dbReference>
<sequence>MGSTGSCHEDIRTRDACGSVMPLKSLKRTKDSQPEELLCKYCSKLRKSNQYCGICKRIWHPPDDRDWVCCDGCNVWDGFMLNATTLRMSALSVVHVGQGSSHQVNGKGIQAAEPKSGSLVLIKGPTKQSFVGYDEAISLFDYFFNESQTLPNMLSCNLIIKAHCDQGSVDHALELYRHILLDGSLAPGIETYRILTKALVGAKRLDEACDVVRSMSRCDFAVYDILIRGFLDKGKFVRASQIFEELKGPNSKLPWRNYHKAIAIFNVSFMDYWFKQGKDEEAMEIFATLEHAELLNTISGNGVLKCLVEHGRKTEAWELFLDMIEICDSETVGIIMSKEGFFGEKTIPFERVRRTCYTRMIASLCQQGNMLEAEKLFADMFADVDGDDLLAGPDVSTFRAMINGYVKVGRVDDAIKTLNKMKISNLRKLSIHQAT</sequence>
<dbReference type="InParanoid" id="Q303Z7"/>
<dbReference type="PROSITE" id="PS51375">
    <property type="entry name" value="PPR"/>
    <property type="match status" value="2"/>
</dbReference>
<dbReference type="PhylomeDB" id="Q303Z7"/>
<dbReference type="KEGG" id="ath:AT5G28340"/>
<dbReference type="InterPro" id="IPR002885">
    <property type="entry name" value="PPR_rpt"/>
</dbReference>
<dbReference type="GO" id="GO:0003729">
    <property type="term" value="F:mRNA binding"/>
    <property type="evidence" value="ECO:0000318"/>
    <property type="project" value="GO_Central"/>
</dbReference>
<dbReference type="STRING" id="3702.Q303Z7"/>
<proteinExistence type="predicted"/>
<dbReference type="InterPro" id="IPR052308">
    <property type="entry name" value="PPR_domain-containing"/>
</dbReference>
<gene>
    <name evidence="3 4" type="ordered locus">At5g28340</name>
    <name evidence="4" type="ORF">T8M17.110</name>
    <name evidence="4" type="ORF">T8M17_110</name>
</gene>